<evidence type="ECO:0000259" key="1">
    <source>
        <dbReference type="Pfam" id="PF13276"/>
    </source>
</evidence>
<organism evidence="2 3">
    <name type="scientific">Methylobacterium brachythecii</name>
    <dbReference type="NCBI Taxonomy" id="1176177"/>
    <lineage>
        <taxon>Bacteria</taxon>
        <taxon>Pseudomonadati</taxon>
        <taxon>Pseudomonadota</taxon>
        <taxon>Alphaproteobacteria</taxon>
        <taxon>Hyphomicrobiales</taxon>
        <taxon>Methylobacteriaceae</taxon>
        <taxon>Methylobacterium</taxon>
    </lineage>
</organism>
<protein>
    <recommendedName>
        <fullName evidence="1">HTH-like domain-containing protein</fullName>
    </recommendedName>
</protein>
<feature type="domain" description="HTH-like" evidence="1">
    <location>
        <begin position="2"/>
        <end position="55"/>
    </location>
</feature>
<evidence type="ECO:0000313" key="2">
    <source>
        <dbReference type="EMBL" id="GLS46878.1"/>
    </source>
</evidence>
<dbReference type="Proteomes" id="UP001156881">
    <property type="component" value="Unassembled WGS sequence"/>
</dbReference>
<gene>
    <name evidence="2" type="ORF">GCM10007884_48750</name>
</gene>
<dbReference type="Pfam" id="PF13276">
    <property type="entry name" value="HTH_21"/>
    <property type="match status" value="1"/>
</dbReference>
<reference evidence="3" key="1">
    <citation type="journal article" date="2019" name="Int. J. Syst. Evol. Microbiol.">
        <title>The Global Catalogue of Microorganisms (GCM) 10K type strain sequencing project: providing services to taxonomists for standard genome sequencing and annotation.</title>
        <authorList>
            <consortium name="The Broad Institute Genomics Platform"/>
            <consortium name="The Broad Institute Genome Sequencing Center for Infectious Disease"/>
            <person name="Wu L."/>
            <person name="Ma J."/>
        </authorList>
    </citation>
    <scope>NUCLEOTIDE SEQUENCE [LARGE SCALE GENOMIC DNA]</scope>
    <source>
        <strain evidence="3">NBRC 107710</strain>
    </source>
</reference>
<dbReference type="PANTHER" id="PTHR46889:SF4">
    <property type="entry name" value="TRANSPOSASE INSO FOR INSERTION SEQUENCE ELEMENT IS911B-RELATED"/>
    <property type="match status" value="1"/>
</dbReference>
<dbReference type="PANTHER" id="PTHR46889">
    <property type="entry name" value="TRANSPOSASE INSF FOR INSERTION SEQUENCE IS3B-RELATED"/>
    <property type="match status" value="1"/>
</dbReference>
<accession>A0ABQ6DBM6</accession>
<dbReference type="EMBL" id="BSPG01000058">
    <property type="protein sequence ID" value="GLS46878.1"/>
    <property type="molecule type" value="Genomic_DNA"/>
</dbReference>
<name>A0ABQ6DBM6_9HYPH</name>
<proteinExistence type="predicted"/>
<comment type="caution">
    <text evidence="2">The sequence shown here is derived from an EMBL/GenBank/DDBJ whole genome shotgun (WGS) entry which is preliminary data.</text>
</comment>
<dbReference type="InterPro" id="IPR025948">
    <property type="entry name" value="HTH-like_dom"/>
</dbReference>
<sequence>MLMAEIRRVHAANFGVYGVRKVWQQLAREGIAVARCTVARLMRAMGLAGVVRGRRVRTTVPDPAAVCPLDRVNRQFKAECPNRLWVADFYLRRDLERLRLRGLRHRRLRAPDRRLAGVVLGPRRLRARCHGAGTARAPPLR</sequence>
<evidence type="ECO:0000313" key="3">
    <source>
        <dbReference type="Proteomes" id="UP001156881"/>
    </source>
</evidence>
<dbReference type="InterPro" id="IPR050900">
    <property type="entry name" value="Transposase_IS3/IS150/IS904"/>
</dbReference>
<keyword evidence="3" id="KW-1185">Reference proteome</keyword>